<keyword evidence="2" id="KW-0812">Transmembrane</keyword>
<keyword evidence="2" id="KW-1133">Transmembrane helix</keyword>
<evidence type="ECO:0000256" key="1">
    <source>
        <dbReference type="SAM" id="MobiDB-lite"/>
    </source>
</evidence>
<proteinExistence type="predicted"/>
<feature type="compositionally biased region" description="Basic and acidic residues" evidence="1">
    <location>
        <begin position="236"/>
        <end position="250"/>
    </location>
</feature>
<gene>
    <name evidence="3" type="ORF">DEBURN_LOCUS9229</name>
</gene>
<accession>A0A9N9GB91</accession>
<evidence type="ECO:0000256" key="2">
    <source>
        <dbReference type="SAM" id="Phobius"/>
    </source>
</evidence>
<comment type="caution">
    <text evidence="3">The sequence shown here is derived from an EMBL/GenBank/DDBJ whole genome shotgun (WGS) entry which is preliminary data.</text>
</comment>
<dbReference type="EMBL" id="CAJVPK010001662">
    <property type="protein sequence ID" value="CAG8594703.1"/>
    <property type="molecule type" value="Genomic_DNA"/>
</dbReference>
<dbReference type="AlphaFoldDB" id="A0A9N9GB91"/>
<feature type="transmembrane region" description="Helical" evidence="2">
    <location>
        <begin position="187"/>
        <end position="207"/>
    </location>
</feature>
<organism evidence="3 4">
    <name type="scientific">Diversispora eburnea</name>
    <dbReference type="NCBI Taxonomy" id="1213867"/>
    <lineage>
        <taxon>Eukaryota</taxon>
        <taxon>Fungi</taxon>
        <taxon>Fungi incertae sedis</taxon>
        <taxon>Mucoromycota</taxon>
        <taxon>Glomeromycotina</taxon>
        <taxon>Glomeromycetes</taxon>
        <taxon>Diversisporales</taxon>
        <taxon>Diversisporaceae</taxon>
        <taxon>Diversispora</taxon>
    </lineage>
</organism>
<dbReference type="Proteomes" id="UP000789706">
    <property type="component" value="Unassembled WGS sequence"/>
</dbReference>
<dbReference type="InterPro" id="IPR032675">
    <property type="entry name" value="LRR_dom_sf"/>
</dbReference>
<feature type="compositionally biased region" description="Polar residues" evidence="1">
    <location>
        <begin position="218"/>
        <end position="235"/>
    </location>
</feature>
<evidence type="ECO:0000313" key="4">
    <source>
        <dbReference type="Proteomes" id="UP000789706"/>
    </source>
</evidence>
<evidence type="ECO:0000313" key="3">
    <source>
        <dbReference type="EMBL" id="CAG8594703.1"/>
    </source>
</evidence>
<name>A0A9N9GB91_9GLOM</name>
<keyword evidence="4" id="KW-1185">Reference proteome</keyword>
<dbReference type="PANTHER" id="PTHR48007">
    <property type="entry name" value="LEUCINE-RICH REPEAT RECEPTOR-LIKE PROTEIN KINASE PXC1"/>
    <property type="match status" value="1"/>
</dbReference>
<dbReference type="Gene3D" id="3.80.10.10">
    <property type="entry name" value="Ribonuclease Inhibitor"/>
    <property type="match status" value="1"/>
</dbReference>
<reference evidence="3" key="1">
    <citation type="submission" date="2021-06" db="EMBL/GenBank/DDBJ databases">
        <authorList>
            <person name="Kallberg Y."/>
            <person name="Tangrot J."/>
            <person name="Rosling A."/>
        </authorList>
    </citation>
    <scope>NUCLEOTIDE SEQUENCE</scope>
    <source>
        <strain evidence="3">AZ414A</strain>
    </source>
</reference>
<dbReference type="OrthoDB" id="204638at2759"/>
<dbReference type="PANTHER" id="PTHR48007:SF4">
    <property type="entry name" value="LEUCINE-RICH REPEAT RECEPTOR-LIKE PROTEIN KINASE PXC1"/>
    <property type="match status" value="1"/>
</dbReference>
<sequence>MANATQYLEENYPSSNRTSITNLDLSNKNFVGDLTISGFVNLQKLNYSFNNFNGEITLKNYQNLEDIDSSYINTYGSHNYDYMTKLKRLKLSNNLISSLILDGSKNLAYLECNSNSLTVLDLTNSENYVEVNCSNNPTLSEIKFPDSFDNVLFDCRDTSLTQVKFPNSSVFDSTATPTTNNHLSLKIGLSVGIISIFLLGLVTLLCYKYRNRRQGTSVLQIPSSGDGNRNQVSQNKEQEAQELKMSKRKI</sequence>
<keyword evidence="2" id="KW-0472">Membrane</keyword>
<feature type="region of interest" description="Disordered" evidence="1">
    <location>
        <begin position="218"/>
        <end position="250"/>
    </location>
</feature>
<protein>
    <submittedName>
        <fullName evidence="3">9847_t:CDS:1</fullName>
    </submittedName>
</protein>
<dbReference type="SUPFAM" id="SSF52058">
    <property type="entry name" value="L domain-like"/>
    <property type="match status" value="1"/>
</dbReference>
<dbReference type="InterPro" id="IPR046959">
    <property type="entry name" value="PRK1-6/SRF4-like"/>
</dbReference>